<dbReference type="PATRIC" id="fig|1229276.3.peg.899"/>
<keyword evidence="4" id="KW-1185">Reference proteome</keyword>
<proteinExistence type="inferred from homology"/>
<reference evidence="3 4" key="2">
    <citation type="journal article" date="2015" name="PLoS ONE">
        <title>Whole-Genome Optical Mapping and Finished Genome Sequence of Sphingobacterium deserti sp. nov., a New Species Isolated from the Western Desert of China.</title>
        <authorList>
            <person name="Teng C."/>
            <person name="Zhou Z."/>
            <person name="Molnar I."/>
            <person name="Li X."/>
            <person name="Tang R."/>
            <person name="Chen M."/>
            <person name="Wang L."/>
            <person name="Su S."/>
            <person name="Zhang W."/>
            <person name="Lin M."/>
        </authorList>
    </citation>
    <scope>NUCLEOTIDE SEQUENCE [LARGE SCALE GENOMIC DNA]</scope>
    <source>
        <strain evidence="4">ACCC05744</strain>
    </source>
</reference>
<protein>
    <recommendedName>
        <fullName evidence="5">Histone H1</fullName>
    </recommendedName>
</protein>
<dbReference type="Proteomes" id="UP000031802">
    <property type="component" value="Unassembled WGS sequence"/>
</dbReference>
<dbReference type="GO" id="GO:0003677">
    <property type="term" value="F:DNA binding"/>
    <property type="evidence" value="ECO:0007669"/>
    <property type="project" value="InterPro"/>
</dbReference>
<organism evidence="3 4">
    <name type="scientific">Sphingobacterium deserti</name>
    <dbReference type="NCBI Taxonomy" id="1229276"/>
    <lineage>
        <taxon>Bacteria</taxon>
        <taxon>Pseudomonadati</taxon>
        <taxon>Bacteroidota</taxon>
        <taxon>Sphingobacteriia</taxon>
        <taxon>Sphingobacteriales</taxon>
        <taxon>Sphingobacteriaceae</taxon>
        <taxon>Sphingobacterium</taxon>
    </lineage>
</organism>
<evidence type="ECO:0000256" key="2">
    <source>
        <dbReference type="ARBA" id="ARBA00008424"/>
    </source>
</evidence>
<dbReference type="Pfam" id="PF07432">
    <property type="entry name" value="Hc1"/>
    <property type="match status" value="1"/>
</dbReference>
<dbReference type="AlphaFoldDB" id="A0A0B8TAR4"/>
<dbReference type="OrthoDB" id="9808717at2"/>
<dbReference type="EMBL" id="JJMU01000014">
    <property type="protein sequence ID" value="KGE15195.1"/>
    <property type="molecule type" value="Genomic_DNA"/>
</dbReference>
<evidence type="ECO:0008006" key="5">
    <source>
        <dbReference type="Google" id="ProtNLM"/>
    </source>
</evidence>
<dbReference type="GO" id="GO:0030527">
    <property type="term" value="F:structural constituent of chromatin"/>
    <property type="evidence" value="ECO:0007669"/>
    <property type="project" value="InterPro"/>
</dbReference>
<sequence>MENYNKLKSLVASIEADADKFFNNGNSAAGTRVRKGLQDIKTLAQEIRNEVTSKKNDEKK</sequence>
<reference evidence="4" key="1">
    <citation type="submission" date="2014-04" db="EMBL/GenBank/DDBJ databases">
        <title>Whole-Genome optical mapping and complete genome sequence of Sphingobacterium deserti sp. nov., a new spaces isolated from desert in the west of China.</title>
        <authorList>
            <person name="Teng C."/>
            <person name="Zhou Z."/>
            <person name="Li X."/>
            <person name="Chen M."/>
            <person name="Lin M."/>
            <person name="Wang L."/>
            <person name="Su S."/>
            <person name="Zhang C."/>
            <person name="Zhang W."/>
        </authorList>
    </citation>
    <scope>NUCLEOTIDE SEQUENCE [LARGE SCALE GENOMIC DNA]</scope>
    <source>
        <strain evidence="4">ACCC05744</strain>
    </source>
</reference>
<gene>
    <name evidence="3" type="ORF">DI53_0876</name>
</gene>
<dbReference type="RefSeq" id="WP_037495808.1">
    <property type="nucleotide sequence ID" value="NZ_JJMU01000014.1"/>
</dbReference>
<accession>A0A0B8TAR4</accession>
<evidence type="ECO:0000313" key="4">
    <source>
        <dbReference type="Proteomes" id="UP000031802"/>
    </source>
</evidence>
<dbReference type="eggNOG" id="ENOG5032Y0S">
    <property type="taxonomic scope" value="Bacteria"/>
</dbReference>
<dbReference type="STRING" id="1229276.DI53_0876"/>
<comment type="caution">
    <text evidence="3">The sequence shown here is derived from an EMBL/GenBank/DDBJ whole genome shotgun (WGS) entry which is preliminary data.</text>
</comment>
<evidence type="ECO:0000256" key="1">
    <source>
        <dbReference type="ARBA" id="ARBA00002333"/>
    </source>
</evidence>
<comment type="similarity">
    <text evidence="2">Belongs to the histone H1/H5 family. HCT subfamily.</text>
</comment>
<name>A0A0B8TAR4_9SPHI</name>
<dbReference type="InterPro" id="IPR010886">
    <property type="entry name" value="Hc1"/>
</dbReference>
<comment type="function">
    <text evidence="1">Might have a role analogous to that of eukaryotic histone proteins.</text>
</comment>
<evidence type="ECO:0000313" key="3">
    <source>
        <dbReference type="EMBL" id="KGE15195.1"/>
    </source>
</evidence>